<dbReference type="Pfam" id="PF10446">
    <property type="entry name" value="DUF2457"/>
    <property type="match status" value="1"/>
</dbReference>
<feature type="compositionally biased region" description="Basic and acidic residues" evidence="1">
    <location>
        <begin position="355"/>
        <end position="366"/>
    </location>
</feature>
<dbReference type="InterPro" id="IPR018853">
    <property type="entry name" value="DUF2457"/>
</dbReference>
<evidence type="ECO:0000313" key="2">
    <source>
        <dbReference type="EMBL" id="KAF1815350.1"/>
    </source>
</evidence>
<feature type="region of interest" description="Disordered" evidence="1">
    <location>
        <begin position="100"/>
        <end position="136"/>
    </location>
</feature>
<evidence type="ECO:0000313" key="3">
    <source>
        <dbReference type="Proteomes" id="UP000504638"/>
    </source>
</evidence>
<dbReference type="AlphaFoldDB" id="A0A6G1GBS6"/>
<reference evidence="4" key="3">
    <citation type="submission" date="2025-04" db="UniProtKB">
        <authorList>
            <consortium name="RefSeq"/>
        </authorList>
    </citation>
    <scope>IDENTIFICATION</scope>
    <source>
        <strain evidence="4">CBS 781.70</strain>
    </source>
</reference>
<feature type="region of interest" description="Disordered" evidence="1">
    <location>
        <begin position="329"/>
        <end position="501"/>
    </location>
</feature>
<dbReference type="EMBL" id="ML975151">
    <property type="protein sequence ID" value="KAF1815350.1"/>
    <property type="molecule type" value="Genomic_DNA"/>
</dbReference>
<evidence type="ECO:0000256" key="1">
    <source>
        <dbReference type="SAM" id="MobiDB-lite"/>
    </source>
</evidence>
<feature type="compositionally biased region" description="Basic and acidic residues" evidence="1">
    <location>
        <begin position="268"/>
        <end position="281"/>
    </location>
</feature>
<keyword evidence="3" id="KW-1185">Reference proteome</keyword>
<reference evidence="4" key="2">
    <citation type="submission" date="2020-04" db="EMBL/GenBank/DDBJ databases">
        <authorList>
            <consortium name="NCBI Genome Project"/>
        </authorList>
    </citation>
    <scope>NUCLEOTIDE SEQUENCE</scope>
    <source>
        <strain evidence="4">CBS 781.70</strain>
    </source>
</reference>
<feature type="compositionally biased region" description="Low complexity" evidence="1">
    <location>
        <begin position="462"/>
        <end position="475"/>
    </location>
</feature>
<feature type="compositionally biased region" description="Polar residues" evidence="1">
    <location>
        <begin position="283"/>
        <end position="295"/>
    </location>
</feature>
<feature type="region of interest" description="Disordered" evidence="1">
    <location>
        <begin position="212"/>
        <end position="317"/>
    </location>
</feature>
<feature type="compositionally biased region" description="Acidic residues" evidence="1">
    <location>
        <begin position="708"/>
        <end position="720"/>
    </location>
</feature>
<accession>A0A6G1GBS6</accession>
<feature type="compositionally biased region" description="Pro residues" evidence="1">
    <location>
        <begin position="589"/>
        <end position="603"/>
    </location>
</feature>
<evidence type="ECO:0000313" key="4">
    <source>
        <dbReference type="RefSeq" id="XP_033536981.1"/>
    </source>
</evidence>
<organism evidence="2">
    <name type="scientific">Eremomyces bilateralis CBS 781.70</name>
    <dbReference type="NCBI Taxonomy" id="1392243"/>
    <lineage>
        <taxon>Eukaryota</taxon>
        <taxon>Fungi</taxon>
        <taxon>Dikarya</taxon>
        <taxon>Ascomycota</taxon>
        <taxon>Pezizomycotina</taxon>
        <taxon>Dothideomycetes</taxon>
        <taxon>Dothideomycetes incertae sedis</taxon>
        <taxon>Eremomycetales</taxon>
        <taxon>Eremomycetaceae</taxon>
        <taxon>Eremomyces</taxon>
    </lineage>
</organism>
<protein>
    <recommendedName>
        <fullName evidence="5">Extensin domain-containing protein</fullName>
    </recommendedName>
</protein>
<feature type="region of interest" description="Disordered" evidence="1">
    <location>
        <begin position="1"/>
        <end position="28"/>
    </location>
</feature>
<feature type="region of interest" description="Disordered" evidence="1">
    <location>
        <begin position="708"/>
        <end position="729"/>
    </location>
</feature>
<feature type="compositionally biased region" description="Polar residues" evidence="1">
    <location>
        <begin position="100"/>
        <end position="130"/>
    </location>
</feature>
<feature type="compositionally biased region" description="Acidic residues" evidence="1">
    <location>
        <begin position="367"/>
        <end position="396"/>
    </location>
</feature>
<dbReference type="RefSeq" id="XP_033536981.1">
    <property type="nucleotide sequence ID" value="XM_033681007.1"/>
</dbReference>
<gene>
    <name evidence="2 4" type="ORF">P152DRAFT_470795</name>
</gene>
<name>A0A6G1GBS6_9PEZI</name>
<dbReference type="GeneID" id="54421577"/>
<evidence type="ECO:0008006" key="5">
    <source>
        <dbReference type="Google" id="ProtNLM"/>
    </source>
</evidence>
<feature type="region of interest" description="Disordered" evidence="1">
    <location>
        <begin position="522"/>
        <end position="651"/>
    </location>
</feature>
<feature type="compositionally biased region" description="Basic and acidic residues" evidence="1">
    <location>
        <begin position="409"/>
        <end position="420"/>
    </location>
</feature>
<dbReference type="OrthoDB" id="2011769at2759"/>
<feature type="compositionally biased region" description="Acidic residues" evidence="1">
    <location>
        <begin position="330"/>
        <end position="339"/>
    </location>
</feature>
<sequence>MTDRLHTPPDSRVMQNQPTSLDLDGEEVAADVDEPPDETLQITPRPNHHLHEVKEFQKSETRGCTAQKSLLTRILHEPESQDDYDPPAARFTTLTRGLSQVSNWSNPSTTSTAELTSDGNLTSPGSRANTPSPPIPTLNVHALPGSTKQIRHEHITVNDHRGGPILLPSNRVRIADDSEEKVAAGLGRRRCIKFACGKNDAPKVEANVVATESGAKSELHHPQPRKPSTIRFGACPIRDTKPAATESKPPQRRLPSPPPPPSSRRRIASKEKDGERSHRGSDATVTGVSPQTSRKPTPLALQPKPGHEFSEDNTSDLNRSEACRFHEFASSDDEVDDWAQESTCHRRPLTVNDTLKVENGFRRIIEEVEEEEDEDDEEELDEDEDGDDDEDDDEADAVISSYDDSDSDDGFKSDDEHGFASEDDDTVSEAGSDFAWWNPGRTTASTSVVEHPPTAFDRRTGSVSASSISSRPVSPTVMPNHRHKKAISIRPTSPELPDSTDFVCGTLDEDRPLEERYLEHLRKSHRASAVDIDPTFPTSDPELDESDNEDIRSAPDESDAWVQGAMDDIDSHSPHRKAYQMNKKGSRRSPPPPPRRGRSPPPAKRTTTGQHHRSPPPPRKLFGHSPRRLHSPPPHRLRSPPPTRRGSLNKVPQYNLGADALQIPGTPSVLGERKVTYASSLPRRLYYGPRAFPFAEAASRRVLTPAIEVDDPDEDGDGEVDDAHDTSRKRAVVTRRPAIDIVKGLEAKRARRREKLLQKWQNRPEKEKEKDRERERKLCQGRGVERMRAVGLGCMGKKGAWFNGFNGLQQVWEKEGDGFVMSV</sequence>
<feature type="compositionally biased region" description="Basic residues" evidence="1">
    <location>
        <begin position="621"/>
        <end position="638"/>
    </location>
</feature>
<reference evidence="2 4" key="1">
    <citation type="submission" date="2020-01" db="EMBL/GenBank/DDBJ databases">
        <authorList>
            <consortium name="DOE Joint Genome Institute"/>
            <person name="Haridas S."/>
            <person name="Albert R."/>
            <person name="Binder M."/>
            <person name="Bloem J."/>
            <person name="Labutti K."/>
            <person name="Salamov A."/>
            <person name="Andreopoulos B."/>
            <person name="Baker S.E."/>
            <person name="Barry K."/>
            <person name="Bills G."/>
            <person name="Bluhm B.H."/>
            <person name="Cannon C."/>
            <person name="Castanera R."/>
            <person name="Culley D.E."/>
            <person name="Daum C."/>
            <person name="Ezra D."/>
            <person name="Gonzalez J.B."/>
            <person name="Henrissat B."/>
            <person name="Kuo A."/>
            <person name="Liang C."/>
            <person name="Lipzen A."/>
            <person name="Lutzoni F."/>
            <person name="Magnuson J."/>
            <person name="Mondo S."/>
            <person name="Nolan M."/>
            <person name="Ohm R."/>
            <person name="Pangilinan J."/>
            <person name="Park H.-J."/>
            <person name="Ramirez L."/>
            <person name="Alfaro M."/>
            <person name="Sun H."/>
            <person name="Tritt A."/>
            <person name="Yoshinaga Y."/>
            <person name="Zwiers L.-H."/>
            <person name="Turgeon B.G."/>
            <person name="Goodwin S.B."/>
            <person name="Spatafora J.W."/>
            <person name="Crous P.W."/>
            <person name="Grigoriev I.V."/>
        </authorList>
    </citation>
    <scope>NUCLEOTIDE SEQUENCE</scope>
    <source>
        <strain evidence="2 4">CBS 781.70</strain>
    </source>
</reference>
<dbReference type="Proteomes" id="UP000504638">
    <property type="component" value="Unplaced"/>
</dbReference>
<proteinExistence type="predicted"/>